<gene>
    <name evidence="1" type="ORF">F4820DRAFT_440552</name>
</gene>
<proteinExistence type="predicted"/>
<dbReference type="EMBL" id="MU393650">
    <property type="protein sequence ID" value="KAI4859202.1"/>
    <property type="molecule type" value="Genomic_DNA"/>
</dbReference>
<comment type="caution">
    <text evidence="1">The sequence shown here is derived from an EMBL/GenBank/DDBJ whole genome shotgun (WGS) entry which is preliminary data.</text>
</comment>
<accession>A0ACB9YJ59</accession>
<evidence type="ECO:0000313" key="1">
    <source>
        <dbReference type="EMBL" id="KAI4859202.1"/>
    </source>
</evidence>
<reference evidence="1 2" key="1">
    <citation type="journal article" date="2022" name="New Phytol.">
        <title>Ecological generalism drives hyperdiversity of secondary metabolite gene clusters in xylarialean endophytes.</title>
        <authorList>
            <person name="Franco M.E.E."/>
            <person name="Wisecaver J.H."/>
            <person name="Arnold A.E."/>
            <person name="Ju Y.M."/>
            <person name="Slot J.C."/>
            <person name="Ahrendt S."/>
            <person name="Moore L.P."/>
            <person name="Eastman K.E."/>
            <person name="Scott K."/>
            <person name="Konkel Z."/>
            <person name="Mondo S.J."/>
            <person name="Kuo A."/>
            <person name="Hayes R.D."/>
            <person name="Haridas S."/>
            <person name="Andreopoulos B."/>
            <person name="Riley R."/>
            <person name="LaButti K."/>
            <person name="Pangilinan J."/>
            <person name="Lipzen A."/>
            <person name="Amirebrahimi M."/>
            <person name="Yan J."/>
            <person name="Adam C."/>
            <person name="Keymanesh K."/>
            <person name="Ng V."/>
            <person name="Louie K."/>
            <person name="Northen T."/>
            <person name="Drula E."/>
            <person name="Henrissat B."/>
            <person name="Hsieh H.M."/>
            <person name="Youens-Clark K."/>
            <person name="Lutzoni F."/>
            <person name="Miadlikowska J."/>
            <person name="Eastwood D.C."/>
            <person name="Hamelin R.C."/>
            <person name="Grigoriev I.V."/>
            <person name="U'Ren J.M."/>
        </authorList>
    </citation>
    <scope>NUCLEOTIDE SEQUENCE [LARGE SCALE GENOMIC DNA]</scope>
    <source>
        <strain evidence="1 2">CBS 119005</strain>
    </source>
</reference>
<dbReference type="Proteomes" id="UP001497700">
    <property type="component" value="Unassembled WGS sequence"/>
</dbReference>
<evidence type="ECO:0000313" key="2">
    <source>
        <dbReference type="Proteomes" id="UP001497700"/>
    </source>
</evidence>
<organism evidence="1 2">
    <name type="scientific">Hypoxylon rubiginosum</name>
    <dbReference type="NCBI Taxonomy" id="110542"/>
    <lineage>
        <taxon>Eukaryota</taxon>
        <taxon>Fungi</taxon>
        <taxon>Dikarya</taxon>
        <taxon>Ascomycota</taxon>
        <taxon>Pezizomycotina</taxon>
        <taxon>Sordariomycetes</taxon>
        <taxon>Xylariomycetidae</taxon>
        <taxon>Xylariales</taxon>
        <taxon>Hypoxylaceae</taxon>
        <taxon>Hypoxylon</taxon>
    </lineage>
</organism>
<sequence>MSSTDQHLPFDYSHVSLATGPLIRILELDPYGQAGPKAPLKGCLRLRRFEPPGRTEISWHIPRFEALSYVWGDQSDPEEITLYTTSGRFWSSSKKHIGVLRIGRNLAAALRRLRHKRKKRALWCDSICINQNDLAEREREVQRMAHIYLHTDKVVAWLGPEADDSQLALEKLAFTGSQIVSKGWDDGVVTSSATPKADERYTQPDVEFPFSPREWQAIERLIDRPWFKRLWVRQEIALACSAVIVCGNAEVSWTLLKNATICLAQKLPRPKLPEDCLTRYEKNLENLNSLIFANAGMSNSDVIALTRDSLCMDDRDRVYGVLGILAKYSDGSLVSANYSLSIKEVYRDFAICYSRQYGDLSLLEFCETATEPSWVPDLQNLKDSPYPLISHSSCSAVGTLEVLGDDKVLVSGIHCGTIQTSFSSVPLSCSINTIRESIAAMLPEILGSKACQTEDGTYEKFIRAILPDELDNVASMTELKALFNSWQNGVADGEQKISSIEGEILRRLNRNIRGRSCHLTIDGSIILGPSTAEKGDQIYVIPGCDVPLVLRRGDATAYRIIGSCYHPEYANREALLGKLPRAWRVLSDEGSLRYINDEQKAETLHDPRLGPLPPGWKETKLSTGGLGWYSDQYDHNDLIDFDPRLAIDALQARGILIQQIALV</sequence>
<name>A0ACB9YJ59_9PEZI</name>
<keyword evidence="2" id="KW-1185">Reference proteome</keyword>
<protein>
    <submittedName>
        <fullName evidence="1">Heterokaryon incompatibility protein-domain-containing protein</fullName>
    </submittedName>
</protein>